<evidence type="ECO:0000256" key="5">
    <source>
        <dbReference type="ARBA" id="ARBA00023136"/>
    </source>
</evidence>
<comment type="subcellular location">
    <subcellularLocation>
        <location evidence="1">Cell membrane</location>
        <topology evidence="1">Multi-pass membrane protein</topology>
    </subcellularLocation>
</comment>
<evidence type="ECO:0000313" key="7">
    <source>
        <dbReference type="EMBL" id="WZK90890.1"/>
    </source>
</evidence>
<feature type="transmembrane region" description="Helical" evidence="6">
    <location>
        <begin position="148"/>
        <end position="170"/>
    </location>
</feature>
<keyword evidence="5 6" id="KW-0472">Membrane</keyword>
<protein>
    <submittedName>
        <fullName evidence="7">LysE family transporter</fullName>
    </submittedName>
</protein>
<dbReference type="EMBL" id="CP123584">
    <property type="protein sequence ID" value="WZK90890.1"/>
    <property type="molecule type" value="Genomic_DNA"/>
</dbReference>
<sequence>MELTHLIAFNLTLLVAIASPGPALLYALRATLTGGASRGLITGFGLAIMAAAWTTLALLGLEGVFVLFPWAYMLLKVSGAAYLIWMAIGMWRNARAPMTQNTDMPPARRAFVTGLMVNLANPKAVLFASAVLLVIFPPQLQMWEKAMIVANHLAIELLFYSTFALLLSTPPARAGYMRLKPLIDRIAAALLGTLGLRLLIER</sequence>
<dbReference type="PANTHER" id="PTHR30086">
    <property type="entry name" value="ARGININE EXPORTER PROTEIN ARGO"/>
    <property type="match status" value="1"/>
</dbReference>
<evidence type="ECO:0000256" key="3">
    <source>
        <dbReference type="ARBA" id="ARBA00022692"/>
    </source>
</evidence>
<feature type="transmembrane region" description="Helical" evidence="6">
    <location>
        <begin position="110"/>
        <end position="136"/>
    </location>
</feature>
<proteinExistence type="predicted"/>
<dbReference type="Pfam" id="PF01810">
    <property type="entry name" value="LysE"/>
    <property type="match status" value="1"/>
</dbReference>
<keyword evidence="8" id="KW-1185">Reference proteome</keyword>
<evidence type="ECO:0000256" key="2">
    <source>
        <dbReference type="ARBA" id="ARBA00022475"/>
    </source>
</evidence>
<keyword evidence="4 6" id="KW-1133">Transmembrane helix</keyword>
<evidence type="ECO:0000256" key="6">
    <source>
        <dbReference type="SAM" id="Phobius"/>
    </source>
</evidence>
<keyword evidence="3 6" id="KW-0812">Transmembrane</keyword>
<accession>A0ABZ2XXQ2</accession>
<dbReference type="Proteomes" id="UP001623232">
    <property type="component" value="Chromosome"/>
</dbReference>
<feature type="transmembrane region" description="Helical" evidence="6">
    <location>
        <begin position="6"/>
        <end position="28"/>
    </location>
</feature>
<reference evidence="7 8" key="1">
    <citation type="submission" date="2023-04" db="EMBL/GenBank/DDBJ databases">
        <title>Complete genome sequence of Alisedimentitalea scapharcae.</title>
        <authorList>
            <person name="Rong J.-C."/>
            <person name="Yi M.-L."/>
            <person name="Zhao Q."/>
        </authorList>
    </citation>
    <scope>NUCLEOTIDE SEQUENCE [LARGE SCALE GENOMIC DNA]</scope>
    <source>
        <strain evidence="7 8">KCTC 42119</strain>
    </source>
</reference>
<keyword evidence="2" id="KW-1003">Cell membrane</keyword>
<feature type="transmembrane region" description="Helical" evidence="6">
    <location>
        <begin position="67"/>
        <end position="89"/>
    </location>
</feature>
<gene>
    <name evidence="7" type="ORF">QEZ52_10165</name>
</gene>
<organism evidence="7 8">
    <name type="scientific">Aliisedimentitalea scapharcae</name>
    <dbReference type="NCBI Taxonomy" id="1524259"/>
    <lineage>
        <taxon>Bacteria</taxon>
        <taxon>Pseudomonadati</taxon>
        <taxon>Pseudomonadota</taxon>
        <taxon>Alphaproteobacteria</taxon>
        <taxon>Rhodobacterales</taxon>
        <taxon>Roseobacteraceae</taxon>
        <taxon>Aliisedimentitalea</taxon>
    </lineage>
</organism>
<dbReference type="InterPro" id="IPR001123">
    <property type="entry name" value="LeuE-type"/>
</dbReference>
<evidence type="ECO:0000256" key="1">
    <source>
        <dbReference type="ARBA" id="ARBA00004651"/>
    </source>
</evidence>
<name>A0ABZ2XXQ2_9RHOB</name>
<dbReference type="PANTHER" id="PTHR30086:SF19">
    <property type="entry name" value="THREONINE EFFLUX PROTEIN"/>
    <property type="match status" value="1"/>
</dbReference>
<feature type="transmembrane region" description="Helical" evidence="6">
    <location>
        <begin position="40"/>
        <end position="61"/>
    </location>
</feature>
<evidence type="ECO:0000256" key="4">
    <source>
        <dbReference type="ARBA" id="ARBA00022989"/>
    </source>
</evidence>
<dbReference type="RefSeq" id="WP_406650137.1">
    <property type="nucleotide sequence ID" value="NZ_CP123584.1"/>
</dbReference>
<evidence type="ECO:0000313" key="8">
    <source>
        <dbReference type="Proteomes" id="UP001623232"/>
    </source>
</evidence>